<dbReference type="Proteomes" id="UP001057279">
    <property type="component" value="Linkage Group LG15"/>
</dbReference>
<accession>A0ACB9UM59</accession>
<keyword evidence="2" id="KW-1185">Reference proteome</keyword>
<reference evidence="1" key="1">
    <citation type="submission" date="2022-03" db="EMBL/GenBank/DDBJ databases">
        <title>Genomic analyses of argali, domestic sheep and their hybrids provide insights into chromosomal evolution, heterosis and genetic basis of agronomic traits.</title>
        <authorList>
            <person name="Li M."/>
        </authorList>
    </citation>
    <scope>NUCLEOTIDE SEQUENCE</scope>
    <source>
        <strain evidence="1">F1 hybrid</strain>
    </source>
</reference>
<sequence length="1885" mass="193745">MALPGPPEPPRGAPRKVPSLLEMGALCLDSEIILGFTSHLLRRRTKVAEGGPAREPLQLLEVSPRKRLTAGPEQDPCGSRPAPEGAGPGAEQGHSAGGGGWCRHCHTKLSELKRQAWKLVSGPGTPLRDPCLSALLLDKLPACRPEAERRCDVCATHLTQLTREALQLLQAPASREDPDAPHGGPSLAPPGPNTAPSLRDGPAPAGPAGRQSGRAGPDRRKGPAWPSGPSVQVSVAPAGLGGALSTVTIQAQQCLEGVWSVSRVNSFLPPTCLAEAAVAAVAVADTVRDGPPPAGSDGASKTWGLVTPAPGAPPGGSTGPSAAASFFLRAAQKLSLASKRKKPPPPPPPAPRRASTYPTDFSGVLQLWPPPAPPCLLRATSKAKDNPSSVGKAGEDVLRALKASGLGLGAGRKGSLEEGAQRSAESTSFLKVDTRKKQVTLYDPAAGPPGSTGPRRAPTAAVPKMFAFDAVFPQDSEQAEVCSGTVADVLQSVVGGADGCIFSFGHASLGKSYTMIGRDSSPQSLGVVPCAISWLFRLMDERRERTGARFSVRVSAVEVCSRGQSLRDLLAEVASGSLQDTQSPGVYLREDLACGAQLQNQSELRAPTAEKAALYLDAALAAREDSRGGSHVLFTLHVYQYRVEKCGRGGMSGGRSRLHLIDLGSCEEAPGGPPSLSLSALGSVILAVVSGAKHVPYREHRLTALLRETLATASCRTTMIAHVSDAPARHAETLSTMQLAARVHRLRRKKVKYASSSSGGDSSCEEGCARRPPHLRPFHPRGAASDPDRLAASSPGDPDYSSSSEQSCDTVIYVGPGGTALSDRELTDSEGPPDFVPIIPALSRPRPTPGPREADHFRCSTFAELQERLGCIPGTEGPPGAQAGPARTGRKSSPLEAVAPRTPVGAPLAASTPRGSPGPNTQQGAPEPPKASADQREAGSTRPELPTLPDNTTVGGGGRPLPSPAPPLPWQPEAGGASEEPGGGDSAGAIRTPPVGRSRQAEHPCPPARGHRLERGLLTTTVTLQQPVELNGEDELVFTLVEELSLGGLAGPGRPSSLASFGSDCSLQALASGSRPVSIISSINDEFDAYTSPPPGGALDGAAWADGSRSSSGSSWRSEVSVCTADSLGPASAGPPDPVGSEVPAGLPLLGSSVPDGGSLEDSSLQRSEGGRLDSLGPARGPCPAEEAVAAPGRPAREQSAVSPRGPAPAQTLHSSLPRTPRTTSAAGRVGGPRLAAGPPGPEGLFEDPWLLRADDCGPPPLASGGRAPSPAPTLACARRVVDGCEVGRVAHRPEVVTPIPPLRRGATTLGVSTPSASFGDAPGEAAACLGSPKATPISKKSAAPKGGFCARPGGVAPPAPPVRKSSLEHKPGPGLSSPQAGSPARPGAAAFLRGDGEARPGGRADHPIPRVTSSLKARTGKAETGCRPATHGSLERCEGLAHGSSKAREAPGRLARAVPRLGVPPTSPTPGPAPACRSSPAKGVGAPKLPSSGSKGRSVAAGGPRALGSSAKPLAPTVGRAPCGPVTGPRAAPRAAPGVGAKASRGTIMGTKQAFRATHSRVHELAAGGARGRGGPSWGSADSDSGNDSGVNVSEERPPASPALPSPYSKVTAPRRPQRYSSGHGSDNSSVLSGELPPAMGRTALFYHSGGSSGYESVLRDSEATGSTSSAPDSMSDSGAASPGARSRSLKSPKRRATGLQRRRLIPAPLPDNAALGRKPSLPGQWVDLPPPLAGALKEPFEIKVYEIDDVERLQRRRLPPREGPAEPSQNLEKGPVCVSARLRLAERRLQRLQEVRARRELLRGELAETQGRLMLEPGRWLEQFEVDPGLEPESAEYLAALERATAALEQCVNLCKAHVMMVTCFDISAAAPAAAPGPQEVDV</sequence>
<proteinExistence type="predicted"/>
<name>A0ACB9UM59_9CETA</name>
<gene>
    <name evidence="1" type="ORF">MJG53_013029</name>
</gene>
<comment type="caution">
    <text evidence="1">The sequence shown here is derived from an EMBL/GenBank/DDBJ whole genome shotgun (WGS) entry which is preliminary data.</text>
</comment>
<evidence type="ECO:0000313" key="2">
    <source>
        <dbReference type="Proteomes" id="UP001057279"/>
    </source>
</evidence>
<dbReference type="EMBL" id="CM043040">
    <property type="protein sequence ID" value="KAI4573191.1"/>
    <property type="molecule type" value="Genomic_DNA"/>
</dbReference>
<protein>
    <submittedName>
        <fullName evidence="1">Uncharacterized protein</fullName>
    </submittedName>
</protein>
<evidence type="ECO:0000313" key="1">
    <source>
        <dbReference type="EMBL" id="KAI4573191.1"/>
    </source>
</evidence>
<organism evidence="1 2">
    <name type="scientific">Ovis ammon polii x Ovis aries</name>
    <dbReference type="NCBI Taxonomy" id="2918886"/>
    <lineage>
        <taxon>Eukaryota</taxon>
        <taxon>Metazoa</taxon>
        <taxon>Chordata</taxon>
        <taxon>Craniata</taxon>
        <taxon>Vertebrata</taxon>
        <taxon>Euteleostomi</taxon>
        <taxon>Mammalia</taxon>
        <taxon>Eutheria</taxon>
        <taxon>Laurasiatheria</taxon>
        <taxon>Artiodactyla</taxon>
        <taxon>Ruminantia</taxon>
        <taxon>Pecora</taxon>
        <taxon>Bovidae</taxon>
        <taxon>Caprinae</taxon>
        <taxon>Ovis</taxon>
    </lineage>
</organism>